<proteinExistence type="predicted"/>
<evidence type="ECO:0000256" key="1">
    <source>
        <dbReference type="SAM" id="MobiDB-lite"/>
    </source>
</evidence>
<dbReference type="PANTHER" id="PTHR40788:SF2">
    <property type="entry name" value="CLR5 DOMAIN-CONTAINING PROTEIN"/>
    <property type="match status" value="1"/>
</dbReference>
<organism evidence="2 3">
    <name type="scientific">Mycena pura</name>
    <dbReference type="NCBI Taxonomy" id="153505"/>
    <lineage>
        <taxon>Eukaryota</taxon>
        <taxon>Fungi</taxon>
        <taxon>Dikarya</taxon>
        <taxon>Basidiomycota</taxon>
        <taxon>Agaricomycotina</taxon>
        <taxon>Agaricomycetes</taxon>
        <taxon>Agaricomycetidae</taxon>
        <taxon>Agaricales</taxon>
        <taxon>Marasmiineae</taxon>
        <taxon>Mycenaceae</taxon>
        <taxon>Mycena</taxon>
    </lineage>
</organism>
<protein>
    <submittedName>
        <fullName evidence="2">Uncharacterized protein</fullName>
    </submittedName>
</protein>
<dbReference type="Proteomes" id="UP001219525">
    <property type="component" value="Unassembled WGS sequence"/>
</dbReference>
<gene>
    <name evidence="2" type="ORF">GGX14DRAFT_505295</name>
</gene>
<evidence type="ECO:0000313" key="3">
    <source>
        <dbReference type="Proteomes" id="UP001219525"/>
    </source>
</evidence>
<sequence>MDPWAKERAQANAILDTLPQRMRPVAVLSPDEARQKADKIRPELFASWNRLRRIVLAHEEAIQRRWKKRTGAKRKQLLQEIDSKLPKEHAPEISALSQGSTLDKLNDFRLPYLNLEDLTINNGTQFLGLLHARAHYPPSQFAWFDSDTLHFGIVAGAIPRQHGMSCGMIVFGDQDTYGKVLPYSEPLEKSDATSPDGFEMEHNLRESMSFGDGLAVLETQAKLMEFLIGVVTKILHDLDLTNLTPVAPLPAPSIPILETSFQWQSSARFNALRPYGPPPAFSIDEIGNLLDTQYELAVQHLGDLRTDPMYLAETIQSYYDHRPETILGKAPLSLIQSRAVSLMLSDAYSFLAFYHVAQAIIAEFRVVETNFPNGMQRARELPKAYVDALKPLYPILGLLDKHLTKVHHTTMGSSAALRKGLTLRCNDPAFAKHDMIFESLPGDELYWYMTILLQEQQTHLWQVARIFDQLDRITQDPVAHQRISPLIASLFSQWGVVNDCKSILEWHRPAIEDDEDLQEGVQQRLQKWHPLLASVVSTNFATLAHKAFPLSGFTYPKGPRNPAWATKCQAVDEAFAAFWTAADILLVKTCGKELFALGEQETASFAVAPTDWVALAAPKAVVRPKPTPAALLPFGGAEQSSAEKSQDAPVVNPKPKTRGVAMVSEDTRPEQDTTESSWLPTAVSSKTYKVFSVLFTATVEIAQQQRSVAWKDILMAFDELGFDLIRTRGSAWTFRHADGSKSVTVHEPHPEPTMGFWAARRFGRRLTRRFGWTLSSFALGPPSA</sequence>
<accession>A0AAD6UUP0</accession>
<dbReference type="EMBL" id="JARJCW010000094">
    <property type="protein sequence ID" value="KAJ7194920.1"/>
    <property type="molecule type" value="Genomic_DNA"/>
</dbReference>
<dbReference type="AlphaFoldDB" id="A0AAD6UUP0"/>
<reference evidence="2" key="1">
    <citation type="submission" date="2023-03" db="EMBL/GenBank/DDBJ databases">
        <title>Massive genome expansion in bonnet fungi (Mycena s.s.) driven by repeated elements and novel gene families across ecological guilds.</title>
        <authorList>
            <consortium name="Lawrence Berkeley National Laboratory"/>
            <person name="Harder C.B."/>
            <person name="Miyauchi S."/>
            <person name="Viragh M."/>
            <person name="Kuo A."/>
            <person name="Thoen E."/>
            <person name="Andreopoulos B."/>
            <person name="Lu D."/>
            <person name="Skrede I."/>
            <person name="Drula E."/>
            <person name="Henrissat B."/>
            <person name="Morin E."/>
            <person name="Kohler A."/>
            <person name="Barry K."/>
            <person name="LaButti K."/>
            <person name="Morin E."/>
            <person name="Salamov A."/>
            <person name="Lipzen A."/>
            <person name="Mereny Z."/>
            <person name="Hegedus B."/>
            <person name="Baldrian P."/>
            <person name="Stursova M."/>
            <person name="Weitz H."/>
            <person name="Taylor A."/>
            <person name="Grigoriev I.V."/>
            <person name="Nagy L.G."/>
            <person name="Martin F."/>
            <person name="Kauserud H."/>
        </authorList>
    </citation>
    <scope>NUCLEOTIDE SEQUENCE</scope>
    <source>
        <strain evidence="2">9144</strain>
    </source>
</reference>
<feature type="region of interest" description="Disordered" evidence="1">
    <location>
        <begin position="636"/>
        <end position="677"/>
    </location>
</feature>
<evidence type="ECO:0000313" key="2">
    <source>
        <dbReference type="EMBL" id="KAJ7194920.1"/>
    </source>
</evidence>
<keyword evidence="3" id="KW-1185">Reference proteome</keyword>
<comment type="caution">
    <text evidence="2">The sequence shown here is derived from an EMBL/GenBank/DDBJ whole genome shotgun (WGS) entry which is preliminary data.</text>
</comment>
<name>A0AAD6UUP0_9AGAR</name>
<dbReference type="PANTHER" id="PTHR40788">
    <property type="entry name" value="CLR5 DOMAIN-CONTAINING PROTEIN-RELATED"/>
    <property type="match status" value="1"/>
</dbReference>